<reference evidence="2" key="1">
    <citation type="submission" date="2022-11" db="UniProtKB">
        <authorList>
            <consortium name="WormBaseParasite"/>
        </authorList>
    </citation>
    <scope>IDENTIFICATION</scope>
</reference>
<organism evidence="1 2">
    <name type="scientific">Meloidogyne incognita</name>
    <name type="common">Southern root-knot nematode worm</name>
    <name type="synonym">Oxyuris incognita</name>
    <dbReference type="NCBI Taxonomy" id="6306"/>
    <lineage>
        <taxon>Eukaryota</taxon>
        <taxon>Metazoa</taxon>
        <taxon>Ecdysozoa</taxon>
        <taxon>Nematoda</taxon>
        <taxon>Chromadorea</taxon>
        <taxon>Rhabditida</taxon>
        <taxon>Tylenchina</taxon>
        <taxon>Tylenchomorpha</taxon>
        <taxon>Tylenchoidea</taxon>
        <taxon>Meloidogynidae</taxon>
        <taxon>Meloidogyninae</taxon>
        <taxon>Meloidogyne</taxon>
        <taxon>Meloidogyne incognita group</taxon>
    </lineage>
</organism>
<keyword evidence="1" id="KW-1185">Reference proteome</keyword>
<accession>A0A914L2U6</accession>
<dbReference type="AlphaFoldDB" id="A0A914L2U6"/>
<dbReference type="WBParaSite" id="Minc3s00229g08096">
    <property type="protein sequence ID" value="Minc3s00229g08096"/>
    <property type="gene ID" value="Minc3s00229g08096"/>
</dbReference>
<proteinExistence type="predicted"/>
<protein>
    <submittedName>
        <fullName evidence="2">Uncharacterized protein</fullName>
    </submittedName>
</protein>
<name>A0A914L2U6_MELIC</name>
<sequence length="89" mass="10696">MDNHVLSFCRVINTTHEWRTLKNIYYQFSELLLEPYSFPFQQQNGHDSYISFFQNFLIKITFYDDASFPKLSNVDQIQEARKTNLHVNV</sequence>
<dbReference type="Proteomes" id="UP000887563">
    <property type="component" value="Unplaced"/>
</dbReference>
<evidence type="ECO:0000313" key="2">
    <source>
        <dbReference type="WBParaSite" id="Minc3s00229g08096"/>
    </source>
</evidence>
<evidence type="ECO:0000313" key="1">
    <source>
        <dbReference type="Proteomes" id="UP000887563"/>
    </source>
</evidence>